<name>A0A4Y1RA04_PRUDU</name>
<dbReference type="PANTHER" id="PTHR48006:SF66">
    <property type="entry name" value="PROTEIN KINASE DOMAIN-CONTAINING PROTEIN"/>
    <property type="match status" value="1"/>
</dbReference>
<dbReference type="AlphaFoldDB" id="A0A4Y1RA04"/>
<feature type="compositionally biased region" description="Basic and acidic residues" evidence="2">
    <location>
        <begin position="167"/>
        <end position="176"/>
    </location>
</feature>
<evidence type="ECO:0000256" key="2">
    <source>
        <dbReference type="SAM" id="MobiDB-lite"/>
    </source>
</evidence>
<evidence type="ECO:0000313" key="3">
    <source>
        <dbReference type="EMBL" id="BBH01019.1"/>
    </source>
</evidence>
<dbReference type="EMBL" id="AP019300">
    <property type="protein sequence ID" value="BBH01019.1"/>
    <property type="molecule type" value="Genomic_DNA"/>
</dbReference>
<sequence>MCNMGPISSRAQPQNMTLPHDEVEALREIAAQLHKKDWNFSDPCSNVPTFSTPHTDQYNNTLFCNCSFPGNVCHVQSIFLMGQELDGVLPPALVKLPYIKQLGLESNLFSGTIPPELGKLINMENALPPKQHLNQRMPIVMKIRHNTETAPTTMNIFFLLSSGGLKSRSESRAKDSDEQDGSQNKEKTYYLNYLPDSTEIADIREPYIPLFGALVVPFPAQ</sequence>
<reference evidence="3" key="1">
    <citation type="journal article" date="2019" name="Science">
        <title>Mutation of a bHLH transcription factor allowed almond domestication.</title>
        <authorList>
            <person name="Sanchez-Perez R."/>
            <person name="Pavan S."/>
            <person name="Mazzeo R."/>
            <person name="Moldovan C."/>
            <person name="Aiese Cigliano R."/>
            <person name="Del Cueto J."/>
            <person name="Ricciardi F."/>
            <person name="Lotti C."/>
            <person name="Ricciardi L."/>
            <person name="Dicenta F."/>
            <person name="Lopez-Marques R.L."/>
            <person name="Lindberg Moller B."/>
        </authorList>
    </citation>
    <scope>NUCLEOTIDE SEQUENCE</scope>
</reference>
<dbReference type="PANTHER" id="PTHR48006">
    <property type="entry name" value="LEUCINE-RICH REPEAT-CONTAINING PROTEIN DDB_G0281931-RELATED"/>
    <property type="match status" value="1"/>
</dbReference>
<organism evidence="3">
    <name type="scientific">Prunus dulcis</name>
    <name type="common">Almond</name>
    <name type="synonym">Amygdalus dulcis</name>
    <dbReference type="NCBI Taxonomy" id="3755"/>
    <lineage>
        <taxon>Eukaryota</taxon>
        <taxon>Viridiplantae</taxon>
        <taxon>Streptophyta</taxon>
        <taxon>Embryophyta</taxon>
        <taxon>Tracheophyta</taxon>
        <taxon>Spermatophyta</taxon>
        <taxon>Magnoliopsida</taxon>
        <taxon>eudicotyledons</taxon>
        <taxon>Gunneridae</taxon>
        <taxon>Pentapetalae</taxon>
        <taxon>rosids</taxon>
        <taxon>fabids</taxon>
        <taxon>Rosales</taxon>
        <taxon>Rosaceae</taxon>
        <taxon>Amygdaloideae</taxon>
        <taxon>Amygdaleae</taxon>
        <taxon>Prunus</taxon>
    </lineage>
</organism>
<dbReference type="InterPro" id="IPR032675">
    <property type="entry name" value="LRR_dom_sf"/>
</dbReference>
<dbReference type="SUPFAM" id="SSF52058">
    <property type="entry name" value="L domain-like"/>
    <property type="match status" value="1"/>
</dbReference>
<evidence type="ECO:0000256" key="1">
    <source>
        <dbReference type="ARBA" id="ARBA00004479"/>
    </source>
</evidence>
<gene>
    <name evidence="3" type="ORF">Prudu_011163</name>
</gene>
<protein>
    <submittedName>
        <fullName evidence="3">Uncharacterized protein</fullName>
    </submittedName>
</protein>
<accession>A0A4Y1RA04</accession>
<dbReference type="Gene3D" id="3.80.10.10">
    <property type="entry name" value="Ribonuclease Inhibitor"/>
    <property type="match status" value="1"/>
</dbReference>
<proteinExistence type="predicted"/>
<dbReference type="GO" id="GO:0016020">
    <property type="term" value="C:membrane"/>
    <property type="evidence" value="ECO:0007669"/>
    <property type="project" value="UniProtKB-SubCell"/>
</dbReference>
<comment type="subcellular location">
    <subcellularLocation>
        <location evidence="1">Membrane</location>
        <topology evidence="1">Single-pass type I membrane protein</topology>
    </subcellularLocation>
</comment>
<dbReference type="InterPro" id="IPR051824">
    <property type="entry name" value="LRR_Rcpt-Like_S/T_Kinase"/>
</dbReference>
<feature type="region of interest" description="Disordered" evidence="2">
    <location>
        <begin position="167"/>
        <end position="188"/>
    </location>
</feature>